<feature type="compositionally biased region" description="Basic and acidic residues" evidence="5">
    <location>
        <begin position="299"/>
        <end position="324"/>
    </location>
</feature>
<evidence type="ECO:0000256" key="6">
    <source>
        <dbReference type="SAM" id="Phobius"/>
    </source>
</evidence>
<dbReference type="InterPro" id="IPR019931">
    <property type="entry name" value="LPXTG_anchor"/>
</dbReference>
<comment type="caution">
    <text evidence="9">The sequence shown here is derived from an EMBL/GenBank/DDBJ whole genome shotgun (WGS) entry which is preliminary data.</text>
</comment>
<dbReference type="RefSeq" id="WP_379962517.1">
    <property type="nucleotide sequence ID" value="NZ_JBHSGS010000044.1"/>
</dbReference>
<accession>A0ABV9MUM3</accession>
<evidence type="ECO:0000256" key="5">
    <source>
        <dbReference type="SAM" id="MobiDB-lite"/>
    </source>
</evidence>
<evidence type="ECO:0000313" key="10">
    <source>
        <dbReference type="Proteomes" id="UP001595969"/>
    </source>
</evidence>
<keyword evidence="10" id="KW-1185">Reference proteome</keyword>
<protein>
    <submittedName>
        <fullName evidence="9">LPXTG cell wall anchor domain-containing protein</fullName>
    </submittedName>
</protein>
<evidence type="ECO:0000259" key="8">
    <source>
        <dbReference type="PROSITE" id="PS50847"/>
    </source>
</evidence>
<keyword evidence="6" id="KW-0472">Membrane</keyword>
<feature type="domain" description="Gram-positive cocci surface proteins LPxTG" evidence="8">
    <location>
        <begin position="337"/>
        <end position="368"/>
    </location>
</feature>
<feature type="compositionally biased region" description="Polar residues" evidence="5">
    <location>
        <begin position="325"/>
        <end position="342"/>
    </location>
</feature>
<sequence length="368" mass="40152">MRKKLISAFAMGIVLFGSVVAFATQTNENKNVVSVNKVKDNNINFTLNLPEIKKASTTKLTFQVDAALENLEFDFNESIKKGLDVYGSIYDKDSKKLIVYFSSISPLNLSEGFMLGSIKDEQSKIKQIRFDDKSLSIVEENAKSPTKIENYELLGNFATTNNPDDWEQPEDKPTEPDQGGQPEDKPTEPEQGGQPEDKPTEPDQGGQPEDKPTEPDQGGQPGDKPTEPDQGGQPGDKPTEPDQGGQPGDKPTEPDQDGQPGDKPTEPDQDGQPEDKPTAPDQDGQPEDKPTAPDQDGQPEDKPTDTDKNDQSEEQPSAKEEEKTPNTNIDKSGSSILPQMGEKSTTLISIAGIGLMIAALGLYYYKKK</sequence>
<gene>
    <name evidence="9" type="ORF">ACFO5I_08080</name>
</gene>
<keyword evidence="1" id="KW-0134">Cell wall</keyword>
<evidence type="ECO:0000313" key="9">
    <source>
        <dbReference type="EMBL" id="MFC4719691.1"/>
    </source>
</evidence>
<proteinExistence type="predicted"/>
<feature type="signal peptide" evidence="7">
    <location>
        <begin position="1"/>
        <end position="23"/>
    </location>
</feature>
<evidence type="ECO:0000256" key="4">
    <source>
        <dbReference type="ARBA" id="ARBA00023088"/>
    </source>
</evidence>
<keyword evidence="3 7" id="KW-0732">Signal</keyword>
<organism evidence="9 10">
    <name type="scientific">Enterococcus lemanii</name>
    <dbReference type="NCBI Taxonomy" id="1159752"/>
    <lineage>
        <taxon>Bacteria</taxon>
        <taxon>Bacillati</taxon>
        <taxon>Bacillota</taxon>
        <taxon>Bacilli</taxon>
        <taxon>Lactobacillales</taxon>
        <taxon>Enterococcaceae</taxon>
        <taxon>Enterococcus</taxon>
    </lineage>
</organism>
<dbReference type="PROSITE" id="PS50847">
    <property type="entry name" value="GRAM_POS_ANCHORING"/>
    <property type="match status" value="1"/>
</dbReference>
<feature type="chain" id="PRO_5046752826" evidence="7">
    <location>
        <begin position="24"/>
        <end position="368"/>
    </location>
</feature>
<evidence type="ECO:0000256" key="2">
    <source>
        <dbReference type="ARBA" id="ARBA00022525"/>
    </source>
</evidence>
<keyword evidence="2" id="KW-0964">Secreted</keyword>
<reference evidence="10" key="1">
    <citation type="journal article" date="2019" name="Int. J. Syst. Evol. Microbiol.">
        <title>The Global Catalogue of Microorganisms (GCM) 10K type strain sequencing project: providing services to taxonomists for standard genome sequencing and annotation.</title>
        <authorList>
            <consortium name="The Broad Institute Genomics Platform"/>
            <consortium name="The Broad Institute Genome Sequencing Center for Infectious Disease"/>
            <person name="Wu L."/>
            <person name="Ma J."/>
        </authorList>
    </citation>
    <scope>NUCLEOTIDE SEQUENCE [LARGE SCALE GENOMIC DNA]</scope>
    <source>
        <strain evidence="10">CGMCC 1.19032</strain>
    </source>
</reference>
<evidence type="ECO:0000256" key="1">
    <source>
        <dbReference type="ARBA" id="ARBA00022512"/>
    </source>
</evidence>
<keyword evidence="6" id="KW-0812">Transmembrane</keyword>
<evidence type="ECO:0000256" key="7">
    <source>
        <dbReference type="SAM" id="SignalP"/>
    </source>
</evidence>
<feature type="transmembrane region" description="Helical" evidence="6">
    <location>
        <begin position="347"/>
        <end position="365"/>
    </location>
</feature>
<evidence type="ECO:0000256" key="3">
    <source>
        <dbReference type="ARBA" id="ARBA00022729"/>
    </source>
</evidence>
<dbReference type="EMBL" id="JBHSGS010000044">
    <property type="protein sequence ID" value="MFC4719691.1"/>
    <property type="molecule type" value="Genomic_DNA"/>
</dbReference>
<dbReference type="Proteomes" id="UP001595969">
    <property type="component" value="Unassembled WGS sequence"/>
</dbReference>
<keyword evidence="6" id="KW-1133">Transmembrane helix</keyword>
<keyword evidence="4" id="KW-0572">Peptidoglycan-anchor</keyword>
<feature type="region of interest" description="Disordered" evidence="5">
    <location>
        <begin position="157"/>
        <end position="342"/>
    </location>
</feature>
<name>A0ABV9MUM3_9ENTE</name>
<dbReference type="NCBIfam" id="TIGR01167">
    <property type="entry name" value="LPXTG_anchor"/>
    <property type="match status" value="1"/>
</dbReference>